<dbReference type="InterPro" id="IPR027417">
    <property type="entry name" value="P-loop_NTPase"/>
</dbReference>
<dbReference type="Proteomes" id="UP000002313">
    <property type="component" value="Chromosome IX"/>
</dbReference>
<dbReference type="OrthoDB" id="6513042at2759"/>
<keyword evidence="10" id="KW-1185">Reference proteome</keyword>
<keyword evidence="4" id="KW-0378">Hydrolase</keyword>
<dbReference type="Pfam" id="PF01443">
    <property type="entry name" value="Viral_helicase1"/>
    <property type="match status" value="1"/>
</dbReference>
<evidence type="ECO:0000313" key="9">
    <source>
        <dbReference type="EMBL" id="ADM12310.1"/>
    </source>
</evidence>
<dbReference type="GO" id="GO:0016787">
    <property type="term" value="F:hydrolase activity"/>
    <property type="evidence" value="ECO:0007669"/>
    <property type="project" value="UniProtKB-KW"/>
</dbReference>
<keyword evidence="6" id="KW-0067">ATP-binding</keyword>
<dbReference type="EMBL" id="CP001950">
    <property type="protein sequence ID" value="ADM12310.1"/>
    <property type="molecule type" value="Genomic_DNA"/>
</dbReference>
<dbReference type="GeneID" id="9698503"/>
<dbReference type="GO" id="GO:0046872">
    <property type="term" value="F:metal ion binding"/>
    <property type="evidence" value="ECO:0007669"/>
    <property type="project" value="UniProtKB-KW"/>
</dbReference>
<dbReference type="Pfam" id="PF08696">
    <property type="entry name" value="Dna2"/>
    <property type="match status" value="1"/>
</dbReference>
<protein>
    <submittedName>
        <fullName evidence="9">DNA helicase</fullName>
    </submittedName>
</protein>
<feature type="domain" description="Helicase ATP-binding" evidence="8">
    <location>
        <begin position="624"/>
        <end position="742"/>
    </location>
</feature>
<dbReference type="SUPFAM" id="SSF52540">
    <property type="entry name" value="P-loop containing nucleoside triphosphate hydrolases"/>
    <property type="match status" value="1"/>
</dbReference>
<reference evidence="9 10" key="2">
    <citation type="journal article" date="2012" name="Proc. Natl. Acad. Sci. U.S.A.">
        <title>Gain and loss of multiple functionally related, horizontally transferred genes in the reduced genomes of two microsporidian parasites.</title>
        <authorList>
            <person name="Pombert J.-F."/>
            <person name="Selman M."/>
            <person name="Burki F."/>
            <person name="Bardell F.T."/>
            <person name="Farinelli L."/>
            <person name="Solter L.F."/>
            <person name="Whitman D.W."/>
            <person name="Weiss L.M."/>
            <person name="Corradi N."/>
            <person name="Keeling P.J."/>
        </authorList>
    </citation>
    <scope>NUCLEOTIDE SEQUENCE [LARGE SCALE GENOMIC DNA]</scope>
    <source>
        <strain evidence="9 10">ATCC 50506</strain>
    </source>
</reference>
<feature type="region of interest" description="Disordered" evidence="7">
    <location>
        <begin position="1"/>
        <end position="24"/>
    </location>
</feature>
<comment type="similarity">
    <text evidence="1">Belongs to the DNA2/NAM7 helicase family.</text>
</comment>
<dbReference type="VEuPathDB" id="MicrosporidiaDB:Eint_091830"/>
<dbReference type="GO" id="GO:0005524">
    <property type="term" value="F:ATP binding"/>
    <property type="evidence" value="ECO:0007669"/>
    <property type="project" value="UniProtKB-KW"/>
</dbReference>
<evidence type="ECO:0000256" key="3">
    <source>
        <dbReference type="ARBA" id="ARBA00022741"/>
    </source>
</evidence>
<dbReference type="HOGENOM" id="CLU_327609_0_0_1"/>
<dbReference type="GO" id="GO:0043139">
    <property type="term" value="F:5'-3' DNA helicase activity"/>
    <property type="evidence" value="ECO:0007669"/>
    <property type="project" value="TreeGrafter"/>
</dbReference>
<evidence type="ECO:0000259" key="8">
    <source>
        <dbReference type="PROSITE" id="PS51192"/>
    </source>
</evidence>
<dbReference type="InterPro" id="IPR022765">
    <property type="entry name" value="Dna2/Cas4_DUF83"/>
</dbReference>
<accession>E0S967</accession>
<evidence type="ECO:0000256" key="6">
    <source>
        <dbReference type="ARBA" id="ARBA00022840"/>
    </source>
</evidence>
<evidence type="ECO:0000256" key="2">
    <source>
        <dbReference type="ARBA" id="ARBA00022723"/>
    </source>
</evidence>
<reference evidence="9 10" key="1">
    <citation type="journal article" date="2010" name="Nat. Commun.">
        <title>The complete sequence of the smallest known nuclear genome from the microsporidian Encephalitozoon intestinalis.</title>
        <authorList>
            <person name="Corradi N."/>
            <person name="Pombert J.-F."/>
            <person name="Farinelli L."/>
            <person name="Didier E.S."/>
            <person name="Keeling P.J."/>
        </authorList>
    </citation>
    <scope>NUCLEOTIDE SEQUENCE [LARGE SCALE GENOMIC DNA]</scope>
    <source>
        <strain evidence="9 10">ATCC 50506</strain>
    </source>
</reference>
<gene>
    <name evidence="9" type="ORF">Eint_091830</name>
</gene>
<name>E0S967_ENCIT</name>
<dbReference type="PANTHER" id="PTHR43788">
    <property type="entry name" value="DNA2/NAM7 HELICASE FAMILY MEMBER"/>
    <property type="match status" value="1"/>
</dbReference>
<dbReference type="InterPro" id="IPR014808">
    <property type="entry name" value="DNA_replication_fac_Dna2_N"/>
</dbReference>
<dbReference type="AlphaFoldDB" id="E0S967"/>
<dbReference type="Gene3D" id="3.90.320.10">
    <property type="match status" value="1"/>
</dbReference>
<dbReference type="Pfam" id="PF01930">
    <property type="entry name" value="Cas_Cas4"/>
    <property type="match status" value="1"/>
</dbReference>
<evidence type="ECO:0000256" key="7">
    <source>
        <dbReference type="SAM" id="MobiDB-lite"/>
    </source>
</evidence>
<evidence type="ECO:0000313" key="10">
    <source>
        <dbReference type="Proteomes" id="UP000002313"/>
    </source>
</evidence>
<evidence type="ECO:0000256" key="5">
    <source>
        <dbReference type="ARBA" id="ARBA00022806"/>
    </source>
</evidence>
<dbReference type="PANTHER" id="PTHR43788:SF8">
    <property type="entry name" value="DNA-BINDING PROTEIN SMUBP-2"/>
    <property type="match status" value="1"/>
</dbReference>
<dbReference type="KEGG" id="ein:Eint_091830"/>
<dbReference type="InterPro" id="IPR014001">
    <property type="entry name" value="Helicase_ATP-bd"/>
</dbReference>
<evidence type="ECO:0000256" key="1">
    <source>
        <dbReference type="ARBA" id="ARBA00007913"/>
    </source>
</evidence>
<sequence length="926" mass="106532">MDRKPSVKWEEPESDRKTVPKKIERPSVSTLDFWNRELENPLDSDKDQDESTDMDAFFTSTGCLENEKEREFLVYSKFTVREIKRSTDSVVLVGDKVECHLSGEWCETEYRVNDRITVLHCICCNEQDETSDIDYLDEIFESECGDHSMIEEKENSGQSILRNRIFVTNTENYLLIEDDPISITTLCESLSCKNKRYINTKIASIRFSYTDLRVLIGVVVHSVMEKALVERNFSFDFLTRQTKAKISKNVALMHRCGIDERTALNESLKLIKNIYLFRDHRFEVVETEKKLMSLLFNIKGNADAIGEDSVLEIKSTKSQRAEHRAQVILYALMLREKTGRDFSPCLYYIPTREMVEVKLKHQEIRSLLNLRNKIAVTSEPCECTCDDFSCNALLKIKSLDETHFLRSQLDAIDSEEGRTAESFIPVILRYQNNTLVRLDIQGVFSPNNIYLSLFSSDFVRISKGIVEEINGNRLLVRLNEEILFKDREKLYVSFGVSDIFFRFMRFSLVHIAYPRYCTPEVIGGFTLPMEKMGLGLENGFDEPNSGDGDSLLTEELEECLKSDKEVLENDKEKIKADGNGGDKTSSNISEIHTSYELDDHKITIPEVYREEFLKLNDDQRSALFLSLNCKNYRIIHGMPGTGKSTLICLLIKILVYLKKKVLLICYTNLALANITKKLSGIRVYTAGKEGFFFKTTEEAKLFFDNIELVVGTCFSFSDPIYLNRRFDFCVVDEGSQMHLLLTLIPISISSKFVIVGDHLQLKPLSRCSKDLSISLFEYLLGKDYSKLRTQYRMGNEIMRLSNTLFYSNQLLGEKRPSKVEFIDTDIIDFMALVPSFEKCTILCYFNAQVDTIREMTRCIVETVDRFQGSESDKVVVVFDPISKCEVMESSERLNVALTRAKKHLVLAGSRTKMMEIDILKRLISIL</sequence>
<dbReference type="Gene3D" id="3.40.50.300">
    <property type="entry name" value="P-loop containing nucleotide triphosphate hydrolases"/>
    <property type="match status" value="2"/>
</dbReference>
<dbReference type="InterPro" id="IPR011604">
    <property type="entry name" value="PDDEXK-like_dom_sf"/>
</dbReference>
<organism evidence="9 10">
    <name type="scientific">Encephalitozoon intestinalis (strain ATCC 50506)</name>
    <name type="common">Microsporidian parasite</name>
    <name type="synonym">Septata intestinalis</name>
    <dbReference type="NCBI Taxonomy" id="876142"/>
    <lineage>
        <taxon>Eukaryota</taxon>
        <taxon>Fungi</taxon>
        <taxon>Fungi incertae sedis</taxon>
        <taxon>Microsporidia</taxon>
        <taxon>Unikaryonidae</taxon>
        <taxon>Encephalitozoon</taxon>
    </lineage>
</organism>
<keyword evidence="5 9" id="KW-0347">Helicase</keyword>
<dbReference type="InterPro" id="IPR050534">
    <property type="entry name" value="Coronavir_polyprotein_1ab"/>
</dbReference>
<dbReference type="InterPro" id="IPR027351">
    <property type="entry name" value="(+)RNA_virus_helicase_core_dom"/>
</dbReference>
<dbReference type="RefSeq" id="XP_003073670.1">
    <property type="nucleotide sequence ID" value="XM_003073624.1"/>
</dbReference>
<proteinExistence type="inferred from homology"/>
<keyword evidence="3" id="KW-0547">Nucleotide-binding</keyword>
<dbReference type="PROSITE" id="PS51192">
    <property type="entry name" value="HELICASE_ATP_BIND_1"/>
    <property type="match status" value="1"/>
</dbReference>
<evidence type="ECO:0000256" key="4">
    <source>
        <dbReference type="ARBA" id="ARBA00022801"/>
    </source>
</evidence>
<keyword evidence="2" id="KW-0479">Metal-binding</keyword>